<dbReference type="FunFam" id="1.10.4160.10:FF:000001">
    <property type="entry name" value="Uracil permease, putative"/>
    <property type="match status" value="1"/>
</dbReference>
<feature type="transmembrane region" description="Helical" evidence="7">
    <location>
        <begin position="402"/>
        <end position="421"/>
    </location>
</feature>
<feature type="transmembrane region" description="Helical" evidence="7">
    <location>
        <begin position="281"/>
        <end position="310"/>
    </location>
</feature>
<dbReference type="NCBIfam" id="TIGR00800">
    <property type="entry name" value="ncs1"/>
    <property type="match status" value="1"/>
</dbReference>
<evidence type="ECO:0000313" key="8">
    <source>
        <dbReference type="EMBL" id="PWN88123.1"/>
    </source>
</evidence>
<name>A0A316YJ51_9BASI</name>
<keyword evidence="9" id="KW-1185">Reference proteome</keyword>
<dbReference type="AlphaFoldDB" id="A0A316YJ51"/>
<evidence type="ECO:0000256" key="2">
    <source>
        <dbReference type="ARBA" id="ARBA00008974"/>
    </source>
</evidence>
<dbReference type="InterPro" id="IPR045225">
    <property type="entry name" value="Uracil/uridine/allantoin_perm"/>
</dbReference>
<accession>A0A316YJ51</accession>
<protein>
    <submittedName>
        <fullName evidence="8">Putative uracil permease</fullName>
    </submittedName>
</protein>
<feature type="transmembrane region" description="Helical" evidence="7">
    <location>
        <begin position="200"/>
        <end position="219"/>
    </location>
</feature>
<keyword evidence="4 7" id="KW-1133">Transmembrane helix</keyword>
<dbReference type="RefSeq" id="XP_025375321.1">
    <property type="nucleotide sequence ID" value="XM_025525204.1"/>
</dbReference>
<keyword evidence="3 7" id="KW-0812">Transmembrane</keyword>
<feature type="region of interest" description="Disordered" evidence="6">
    <location>
        <begin position="523"/>
        <end position="574"/>
    </location>
</feature>
<evidence type="ECO:0000256" key="1">
    <source>
        <dbReference type="ARBA" id="ARBA00004141"/>
    </source>
</evidence>
<gene>
    <name evidence="8" type="ORF">FA10DRAFT_303119</name>
</gene>
<dbReference type="InParanoid" id="A0A316YJ51"/>
<feature type="transmembrane region" description="Helical" evidence="7">
    <location>
        <begin position="374"/>
        <end position="390"/>
    </location>
</feature>
<comment type="similarity">
    <text evidence="2">Belongs to the purine-cytosine permease (2.A.39) family.</text>
</comment>
<evidence type="ECO:0000256" key="6">
    <source>
        <dbReference type="SAM" id="MobiDB-lite"/>
    </source>
</evidence>
<keyword evidence="5 7" id="KW-0472">Membrane</keyword>
<evidence type="ECO:0000256" key="7">
    <source>
        <dbReference type="SAM" id="Phobius"/>
    </source>
</evidence>
<dbReference type="PANTHER" id="PTHR30618:SF2">
    <property type="entry name" value="ALLANTOIN PERMEASE-RELATED"/>
    <property type="match status" value="1"/>
</dbReference>
<dbReference type="Gene3D" id="1.10.4160.10">
    <property type="entry name" value="Hydantoin permease"/>
    <property type="match status" value="1"/>
</dbReference>
<dbReference type="CDD" id="cd11482">
    <property type="entry name" value="SLC-NCS1sbd_NRT1-like"/>
    <property type="match status" value="1"/>
</dbReference>
<feature type="transmembrane region" description="Helical" evidence="7">
    <location>
        <begin position="239"/>
        <end position="260"/>
    </location>
</feature>
<dbReference type="GeneID" id="37047120"/>
<dbReference type="InterPro" id="IPR012681">
    <property type="entry name" value="NCS1"/>
</dbReference>
<proteinExistence type="inferred from homology"/>
<evidence type="ECO:0000256" key="3">
    <source>
        <dbReference type="ARBA" id="ARBA00022692"/>
    </source>
</evidence>
<dbReference type="OrthoDB" id="2018619at2759"/>
<evidence type="ECO:0000256" key="5">
    <source>
        <dbReference type="ARBA" id="ARBA00023136"/>
    </source>
</evidence>
<dbReference type="GO" id="GO:0005886">
    <property type="term" value="C:plasma membrane"/>
    <property type="evidence" value="ECO:0007669"/>
    <property type="project" value="TreeGrafter"/>
</dbReference>
<dbReference type="GO" id="GO:0015205">
    <property type="term" value="F:nucleobase transmembrane transporter activity"/>
    <property type="evidence" value="ECO:0007669"/>
    <property type="project" value="TreeGrafter"/>
</dbReference>
<feature type="transmembrane region" description="Helical" evidence="7">
    <location>
        <begin position="330"/>
        <end position="354"/>
    </location>
</feature>
<feature type="transmembrane region" description="Helical" evidence="7">
    <location>
        <begin position="48"/>
        <end position="70"/>
    </location>
</feature>
<evidence type="ECO:0000313" key="9">
    <source>
        <dbReference type="Proteomes" id="UP000245768"/>
    </source>
</evidence>
<reference evidence="8" key="1">
    <citation type="journal article" date="2018" name="Mol. Biol. Evol.">
        <title>Broad Genomic Sampling Reveals a Smut Pathogenic Ancestry of the Fungal Clade Ustilaginomycotina.</title>
        <authorList>
            <person name="Kijpornyongpan T."/>
            <person name="Mondo S.J."/>
            <person name="Barry K."/>
            <person name="Sandor L."/>
            <person name="Lee J."/>
            <person name="Lipzen A."/>
            <person name="Pangilinan J."/>
            <person name="LaButti K."/>
            <person name="Hainaut M."/>
            <person name="Henrissat B."/>
            <person name="Grigoriev I.V."/>
            <person name="Spatafora J.W."/>
            <person name="Aime M.C."/>
        </authorList>
    </citation>
    <scope>NUCLEOTIDE SEQUENCE [LARGE SCALE GENOMIC DNA]</scope>
    <source>
        <strain evidence="8">MCA 4198</strain>
    </source>
</reference>
<feature type="transmembrane region" description="Helical" evidence="7">
    <location>
        <begin position="451"/>
        <end position="474"/>
    </location>
</feature>
<evidence type="ECO:0000256" key="4">
    <source>
        <dbReference type="ARBA" id="ARBA00022989"/>
    </source>
</evidence>
<feature type="transmembrane region" description="Helical" evidence="7">
    <location>
        <begin position="480"/>
        <end position="502"/>
    </location>
</feature>
<dbReference type="FunCoup" id="A0A316YJ51">
    <property type="interactions" value="303"/>
</dbReference>
<dbReference type="Pfam" id="PF02133">
    <property type="entry name" value="Transp_cyt_pur"/>
    <property type="match status" value="1"/>
</dbReference>
<dbReference type="InterPro" id="IPR001248">
    <property type="entry name" value="Pur-cyt_permease"/>
</dbReference>
<dbReference type="PANTHER" id="PTHR30618">
    <property type="entry name" value="NCS1 FAMILY PURINE/PYRIMIDINE TRANSPORTER"/>
    <property type="match status" value="1"/>
</dbReference>
<feature type="compositionally biased region" description="Polar residues" evidence="6">
    <location>
        <begin position="535"/>
        <end position="552"/>
    </location>
</feature>
<comment type="subcellular location">
    <subcellularLocation>
        <location evidence="1">Membrane</location>
        <topology evidence="1">Multi-pass membrane protein</topology>
    </subcellularLocation>
</comment>
<feature type="transmembrane region" description="Helical" evidence="7">
    <location>
        <begin position="76"/>
        <end position="95"/>
    </location>
</feature>
<dbReference type="EMBL" id="KZ819638">
    <property type="protein sequence ID" value="PWN88123.1"/>
    <property type="molecule type" value="Genomic_DNA"/>
</dbReference>
<sequence>MSAFTRFRDKLRVEGSAADGASHAAAFLTNRDLNPVEPSRRTWTAKSFAFFWISDGVNLSTAVIVSSYVLDGLAWWQVWLAVWVGYILTTFVVICSGRIGAVYHIGFPVVMRASFGIWGSIWPIINRVATATLWTSYQSYLGGKCIELLLRSLAPQFNNLPNHLPASSGTTTKDFLCFFLFWLAMIPAAATRPENIRHLFTVKAIIVPAAYVAFFAWSIHDANGLGPIVHQPATLHGSVLGWTWVSAVMGQLSNFVTLMLNMPDFSRLARHPRDTFWSQLLAIPLTFAITSFIGLVIASSSTVIFGKAVLNPLDLLSLRLDRAPYDAGTRAGVFFISTSFALGQIGTNIAANVLSAGSDLTALLPRYMTIRRGGLLSVAIALCICPWKFAGENSSFSTYLSAYSVLLAPFIGVQLCDYYIIRRGFFSVPSLYTLSSDGDYRYWKGVHWRAYAAYLGGLAINITGFAGAVGANVSTAAQRIYTLAPLTGSIVAALVYFACCYIRPRPVGFVDVGNKVWREPKEGYEAPDWSRPTAGETSAGASQDGQLKSSSGEGDDFEKTTTGQDKMSVEAVAY</sequence>
<organism evidence="8 9">
    <name type="scientific">Acaromyces ingoldii</name>
    <dbReference type="NCBI Taxonomy" id="215250"/>
    <lineage>
        <taxon>Eukaryota</taxon>
        <taxon>Fungi</taxon>
        <taxon>Dikarya</taxon>
        <taxon>Basidiomycota</taxon>
        <taxon>Ustilaginomycotina</taxon>
        <taxon>Exobasidiomycetes</taxon>
        <taxon>Exobasidiales</taxon>
        <taxon>Cryptobasidiaceae</taxon>
        <taxon>Acaromyces</taxon>
    </lineage>
</organism>
<dbReference type="Proteomes" id="UP000245768">
    <property type="component" value="Unassembled WGS sequence"/>
</dbReference>
<feature type="transmembrane region" description="Helical" evidence="7">
    <location>
        <begin position="170"/>
        <end position="188"/>
    </location>
</feature>